<feature type="region of interest" description="Disordered" evidence="5">
    <location>
        <begin position="447"/>
        <end position="511"/>
    </location>
</feature>
<dbReference type="GO" id="GO:0003729">
    <property type="term" value="F:mRNA binding"/>
    <property type="evidence" value="ECO:0007669"/>
    <property type="project" value="TreeGrafter"/>
</dbReference>
<keyword evidence="1" id="KW-0479">Metal-binding</keyword>
<dbReference type="AlphaFoldDB" id="A0A4D6LML0"/>
<sequence>MLRNLWKRCCRRRSGPTLLCSSRTSLFHSGTCVEGNPGWRRRIEEEASLQISHPWPEWVQLIKCLLHKGHFLHEEGNVFRNTALGAKDCNAIRTACLNFGRDHFHILRFLSRKDIGVTVALGCPSLDRKVVNSGKRLRAYVGIDEGNVCSSCNLRGDCERAFVKAREDEGGRTVDIMRIILTYGLDPITGSVDNKPCLTKKVEDSVRRLLKEIVEHSTKEESSNFPDSTEVVMGHLHSNQQGKGKVDVAMMKQGDWICPKCDFMNFARNIRCLRCDSLFEEKIRQLKQDNNHLPLKKGDWICNTCNFLNFAKNTRCLQCKERASNRHLNPGEWECDSCNYINFRRNMVCLKCDHRRPIVSRASNSSLQPQQEDINHHKIGKYSFGANQGDRSGETRKVFERKNRNRESSVWRFVEDKSENHKLLNKSNDPSEFIDFPIVGGKTQLSEVQRREEHKTELSNQWRRPPWQSDTDDEFCSSDNHSTADEFCSTNDQSADDEEMDEWFGKGKIER</sequence>
<name>A0A4D6LML0_VIGUN</name>
<dbReference type="Gramene" id="Vigun02g020400.1.v1.2">
    <property type="protein sequence ID" value="Vigun02g020400.1.v1.2"/>
    <property type="gene ID" value="Vigun02g020400.v1.2"/>
</dbReference>
<evidence type="ECO:0000256" key="4">
    <source>
        <dbReference type="PROSITE-ProRule" id="PRU00322"/>
    </source>
</evidence>
<dbReference type="OrthoDB" id="448399at2759"/>
<dbReference type="PROSITE" id="PS01358">
    <property type="entry name" value="ZF_RANBP2_1"/>
    <property type="match status" value="3"/>
</dbReference>
<evidence type="ECO:0000256" key="3">
    <source>
        <dbReference type="ARBA" id="ARBA00022833"/>
    </source>
</evidence>
<evidence type="ECO:0000313" key="7">
    <source>
        <dbReference type="EMBL" id="QCD89585.1"/>
    </source>
</evidence>
<keyword evidence="3" id="KW-0862">Zinc</keyword>
<feature type="domain" description="RanBP2-type" evidence="6">
    <location>
        <begin position="252"/>
        <end position="281"/>
    </location>
</feature>
<keyword evidence="8" id="KW-1185">Reference proteome</keyword>
<dbReference type="PANTHER" id="PTHR23111">
    <property type="entry name" value="ZINC FINGER PROTEIN"/>
    <property type="match status" value="1"/>
</dbReference>
<dbReference type="EMBL" id="CP039348">
    <property type="protein sequence ID" value="QCD89585.1"/>
    <property type="molecule type" value="Genomic_DNA"/>
</dbReference>
<dbReference type="PROSITE" id="PS50199">
    <property type="entry name" value="ZF_RANBP2_2"/>
    <property type="match status" value="3"/>
</dbReference>
<dbReference type="Pfam" id="PF00641">
    <property type="entry name" value="Zn_ribbon_RanBP"/>
    <property type="match status" value="3"/>
</dbReference>
<reference evidence="7 8" key="1">
    <citation type="submission" date="2019-04" db="EMBL/GenBank/DDBJ databases">
        <title>An improved genome assembly and genetic linkage map for asparagus bean, Vigna unguiculata ssp. sesquipedialis.</title>
        <authorList>
            <person name="Xia Q."/>
            <person name="Zhang R."/>
            <person name="Dong Y."/>
        </authorList>
    </citation>
    <scope>NUCLEOTIDE SEQUENCE [LARGE SCALE GENOMIC DNA]</scope>
    <source>
        <tissue evidence="7">Leaf</tissue>
    </source>
</reference>
<dbReference type="Gene3D" id="4.10.1060.10">
    <property type="entry name" value="Zinc finger, RanBP2-type"/>
    <property type="match status" value="3"/>
</dbReference>
<dbReference type="SUPFAM" id="SSF90209">
    <property type="entry name" value="Ran binding protein zinc finger-like"/>
    <property type="match status" value="3"/>
</dbReference>
<evidence type="ECO:0000256" key="1">
    <source>
        <dbReference type="ARBA" id="ARBA00022723"/>
    </source>
</evidence>
<proteinExistence type="predicted"/>
<gene>
    <name evidence="7" type="ORF">DEO72_LG4g531</name>
</gene>
<dbReference type="Proteomes" id="UP000501690">
    <property type="component" value="Linkage Group LG4"/>
</dbReference>
<feature type="region of interest" description="Disordered" evidence="5">
    <location>
        <begin position="375"/>
        <end position="401"/>
    </location>
</feature>
<evidence type="ECO:0000313" key="8">
    <source>
        <dbReference type="Proteomes" id="UP000501690"/>
    </source>
</evidence>
<accession>A0A4D6LML0</accession>
<dbReference type="PANTHER" id="PTHR23111:SF23">
    <property type="entry name" value="RAN BP2_NZF ZINC FINGER-LIKE SUPERFAMILY PROTEIN"/>
    <property type="match status" value="1"/>
</dbReference>
<dbReference type="GO" id="GO:0008270">
    <property type="term" value="F:zinc ion binding"/>
    <property type="evidence" value="ECO:0007669"/>
    <property type="project" value="UniProtKB-KW"/>
</dbReference>
<feature type="compositionally biased region" description="Basic and acidic residues" evidence="5">
    <location>
        <begin position="448"/>
        <end position="457"/>
    </location>
</feature>
<dbReference type="GO" id="GO:0005737">
    <property type="term" value="C:cytoplasm"/>
    <property type="evidence" value="ECO:0007669"/>
    <property type="project" value="TreeGrafter"/>
</dbReference>
<feature type="compositionally biased region" description="Basic and acidic residues" evidence="5">
    <location>
        <begin position="391"/>
        <end position="401"/>
    </location>
</feature>
<evidence type="ECO:0000259" key="6">
    <source>
        <dbReference type="PROSITE" id="PS50199"/>
    </source>
</evidence>
<organism evidence="7 8">
    <name type="scientific">Vigna unguiculata</name>
    <name type="common">Cowpea</name>
    <dbReference type="NCBI Taxonomy" id="3917"/>
    <lineage>
        <taxon>Eukaryota</taxon>
        <taxon>Viridiplantae</taxon>
        <taxon>Streptophyta</taxon>
        <taxon>Embryophyta</taxon>
        <taxon>Tracheophyta</taxon>
        <taxon>Spermatophyta</taxon>
        <taxon>Magnoliopsida</taxon>
        <taxon>eudicotyledons</taxon>
        <taxon>Gunneridae</taxon>
        <taxon>Pentapetalae</taxon>
        <taxon>rosids</taxon>
        <taxon>fabids</taxon>
        <taxon>Fabales</taxon>
        <taxon>Fabaceae</taxon>
        <taxon>Papilionoideae</taxon>
        <taxon>50 kb inversion clade</taxon>
        <taxon>NPAAA clade</taxon>
        <taxon>indigoferoid/millettioid clade</taxon>
        <taxon>Phaseoleae</taxon>
        <taxon>Vigna</taxon>
    </lineage>
</organism>
<feature type="domain" description="RanBP2-type" evidence="6">
    <location>
        <begin position="329"/>
        <end position="358"/>
    </location>
</feature>
<dbReference type="InterPro" id="IPR036443">
    <property type="entry name" value="Znf_RanBP2_sf"/>
</dbReference>
<dbReference type="InterPro" id="IPR001876">
    <property type="entry name" value="Znf_RanBP2"/>
</dbReference>
<dbReference type="SMART" id="SM00547">
    <property type="entry name" value="ZnF_RBZ"/>
    <property type="match status" value="3"/>
</dbReference>
<keyword evidence="2 4" id="KW-0863">Zinc-finger</keyword>
<protein>
    <submittedName>
        <fullName evidence="7">DNA polymerase zeta subunit</fullName>
    </submittedName>
</protein>
<feature type="domain" description="RanBP2-type" evidence="6">
    <location>
        <begin position="296"/>
        <end position="325"/>
    </location>
</feature>
<evidence type="ECO:0000256" key="2">
    <source>
        <dbReference type="ARBA" id="ARBA00022771"/>
    </source>
</evidence>
<evidence type="ECO:0000256" key="5">
    <source>
        <dbReference type="SAM" id="MobiDB-lite"/>
    </source>
</evidence>